<reference evidence="6 7" key="1">
    <citation type="journal article" date="2013" name="Curr. Biol.">
        <title>The Genome of the Foraminiferan Reticulomyxa filosa.</title>
        <authorList>
            <person name="Glockner G."/>
            <person name="Hulsmann N."/>
            <person name="Schleicher M."/>
            <person name="Noegel A.A."/>
            <person name="Eichinger L."/>
            <person name="Gallinger C."/>
            <person name="Pawlowski J."/>
            <person name="Sierra R."/>
            <person name="Euteneuer U."/>
            <person name="Pillet L."/>
            <person name="Moustafa A."/>
            <person name="Platzer M."/>
            <person name="Groth M."/>
            <person name="Szafranski K."/>
            <person name="Schliwa M."/>
        </authorList>
    </citation>
    <scope>NUCLEOTIDE SEQUENCE [LARGE SCALE GENOMIC DNA]</scope>
</reference>
<dbReference type="InterPro" id="IPR002048">
    <property type="entry name" value="EF_hand_dom"/>
</dbReference>
<feature type="domain" description="EF-hand" evidence="5">
    <location>
        <begin position="137"/>
        <end position="172"/>
    </location>
</feature>
<evidence type="ECO:0000256" key="1">
    <source>
        <dbReference type="ARBA" id="ARBA00022723"/>
    </source>
</evidence>
<keyword evidence="1" id="KW-0479">Metal-binding</keyword>
<dbReference type="Proteomes" id="UP000023152">
    <property type="component" value="Unassembled WGS sequence"/>
</dbReference>
<evidence type="ECO:0000256" key="2">
    <source>
        <dbReference type="ARBA" id="ARBA00022737"/>
    </source>
</evidence>
<dbReference type="PROSITE" id="PS00018">
    <property type="entry name" value="EF_HAND_1"/>
    <property type="match status" value="4"/>
</dbReference>
<dbReference type="InterPro" id="IPR018247">
    <property type="entry name" value="EF_Hand_1_Ca_BS"/>
</dbReference>
<feature type="compositionally biased region" description="Polar residues" evidence="4">
    <location>
        <begin position="298"/>
        <end position="308"/>
    </location>
</feature>
<dbReference type="PANTHER" id="PTHR34524:SF6">
    <property type="entry name" value="CALCYPHOSINE LIKE"/>
    <property type="match status" value="1"/>
</dbReference>
<dbReference type="Pfam" id="PF00036">
    <property type="entry name" value="EF-hand_1"/>
    <property type="match status" value="1"/>
</dbReference>
<feature type="domain" description="EF-hand" evidence="5">
    <location>
        <begin position="29"/>
        <end position="64"/>
    </location>
</feature>
<proteinExistence type="predicted"/>
<organism evidence="6 7">
    <name type="scientific">Reticulomyxa filosa</name>
    <dbReference type="NCBI Taxonomy" id="46433"/>
    <lineage>
        <taxon>Eukaryota</taxon>
        <taxon>Sar</taxon>
        <taxon>Rhizaria</taxon>
        <taxon>Retaria</taxon>
        <taxon>Foraminifera</taxon>
        <taxon>Monothalamids</taxon>
        <taxon>Reticulomyxidae</taxon>
        <taxon>Reticulomyxa</taxon>
    </lineage>
</organism>
<evidence type="ECO:0000256" key="3">
    <source>
        <dbReference type="ARBA" id="ARBA00022837"/>
    </source>
</evidence>
<dbReference type="PROSITE" id="PS50222">
    <property type="entry name" value="EF_HAND_2"/>
    <property type="match status" value="3"/>
</dbReference>
<dbReference type="InterPro" id="IPR011992">
    <property type="entry name" value="EF-hand-dom_pair"/>
</dbReference>
<dbReference type="CDD" id="cd00051">
    <property type="entry name" value="EFh"/>
    <property type="match status" value="2"/>
</dbReference>
<keyword evidence="2" id="KW-0677">Repeat</keyword>
<sequence length="372" mass="42362">KKKKKRNFQNTCQFKRIVARLFALHMDPHRYAQTLETFRKWDKDGNGEISLEEFREGMKATTKLDDEEIDRIFKNLDVDDGRSITIDELVISSAFDALVAVDERLYDLFVEMDENGDGKLDSQELKHAMEKFGANVADFKRVESILKEIDENGDGEIDYEEFLHALHPAINEAGQSTMVKTRSRGFTLNHKTYDNFLKRTKKSELVKFHFDTSLLIGSLNSYSSGEKVANRPNGANDADDEQLWDPKELEMKHPPLVKMEDEEKEAGAKQNSTLIQTSSPNNTTEATPNSNNNNTANDQTPKASTNDSIKTDAAPPKRRNTGAYQEARQDKQTFLRNRPDPVATFTNERRRSTLRDEMPTYVPPASQCCTVL</sequence>
<comment type="caution">
    <text evidence="6">The sequence shown here is derived from an EMBL/GenBank/DDBJ whole genome shotgun (WGS) entry which is preliminary data.</text>
</comment>
<feature type="compositionally biased region" description="Basic and acidic residues" evidence="4">
    <location>
        <begin position="327"/>
        <end position="339"/>
    </location>
</feature>
<gene>
    <name evidence="6" type="ORF">RFI_11279</name>
</gene>
<dbReference type="SMART" id="SM00054">
    <property type="entry name" value="EFh"/>
    <property type="match status" value="4"/>
</dbReference>
<feature type="domain" description="EF-hand" evidence="5">
    <location>
        <begin position="100"/>
        <end position="135"/>
    </location>
</feature>
<feature type="compositionally biased region" description="Low complexity" evidence="4">
    <location>
        <begin position="277"/>
        <end position="297"/>
    </location>
</feature>
<evidence type="ECO:0000259" key="5">
    <source>
        <dbReference type="PROSITE" id="PS50222"/>
    </source>
</evidence>
<feature type="non-terminal residue" evidence="6">
    <location>
        <position position="1"/>
    </location>
</feature>
<accession>X6NHR0</accession>
<evidence type="ECO:0000256" key="4">
    <source>
        <dbReference type="SAM" id="MobiDB-lite"/>
    </source>
</evidence>
<dbReference type="GO" id="GO:0005509">
    <property type="term" value="F:calcium ion binding"/>
    <property type="evidence" value="ECO:0007669"/>
    <property type="project" value="InterPro"/>
</dbReference>
<evidence type="ECO:0000313" key="7">
    <source>
        <dbReference type="Proteomes" id="UP000023152"/>
    </source>
</evidence>
<dbReference type="OrthoDB" id="6572480at2759"/>
<dbReference type="Pfam" id="PF13499">
    <property type="entry name" value="EF-hand_7"/>
    <property type="match status" value="1"/>
</dbReference>
<name>X6NHR0_RETFI</name>
<keyword evidence="3" id="KW-0106">Calcium</keyword>
<evidence type="ECO:0000313" key="6">
    <source>
        <dbReference type="EMBL" id="ETO25860.1"/>
    </source>
</evidence>
<dbReference type="Gene3D" id="1.10.238.10">
    <property type="entry name" value="EF-hand"/>
    <property type="match status" value="2"/>
</dbReference>
<feature type="region of interest" description="Disordered" evidence="4">
    <location>
        <begin position="224"/>
        <end position="340"/>
    </location>
</feature>
<feature type="compositionally biased region" description="Basic and acidic residues" evidence="4">
    <location>
        <begin position="244"/>
        <end position="267"/>
    </location>
</feature>
<protein>
    <recommendedName>
        <fullName evidence="5">EF-hand domain-containing protein</fullName>
    </recommendedName>
</protein>
<dbReference type="SUPFAM" id="SSF47473">
    <property type="entry name" value="EF-hand"/>
    <property type="match status" value="1"/>
</dbReference>
<dbReference type="InterPro" id="IPR051581">
    <property type="entry name" value="Ca-bind"/>
</dbReference>
<dbReference type="AlphaFoldDB" id="X6NHR0"/>
<dbReference type="PANTHER" id="PTHR34524">
    <property type="entry name" value="CALCYPHOSIN"/>
    <property type="match status" value="1"/>
</dbReference>
<keyword evidence="7" id="KW-1185">Reference proteome</keyword>
<dbReference type="EMBL" id="ASPP01008241">
    <property type="protein sequence ID" value="ETO25860.1"/>
    <property type="molecule type" value="Genomic_DNA"/>
</dbReference>